<keyword evidence="3" id="KW-1185">Reference proteome</keyword>
<dbReference type="AlphaFoldDB" id="A0AAV4AQK2"/>
<gene>
    <name evidence="2" type="ORF">PoB_003994100</name>
</gene>
<feature type="compositionally biased region" description="Basic and acidic residues" evidence="1">
    <location>
        <begin position="67"/>
        <end position="77"/>
    </location>
</feature>
<protein>
    <submittedName>
        <fullName evidence="2">Uncharacterized protein</fullName>
    </submittedName>
</protein>
<name>A0AAV4AQK2_9GAST</name>
<accession>A0AAV4AQK2</accession>
<organism evidence="2 3">
    <name type="scientific">Plakobranchus ocellatus</name>
    <dbReference type="NCBI Taxonomy" id="259542"/>
    <lineage>
        <taxon>Eukaryota</taxon>
        <taxon>Metazoa</taxon>
        <taxon>Spiralia</taxon>
        <taxon>Lophotrochozoa</taxon>
        <taxon>Mollusca</taxon>
        <taxon>Gastropoda</taxon>
        <taxon>Heterobranchia</taxon>
        <taxon>Euthyneura</taxon>
        <taxon>Panpulmonata</taxon>
        <taxon>Sacoglossa</taxon>
        <taxon>Placobranchoidea</taxon>
        <taxon>Plakobranchidae</taxon>
        <taxon>Plakobranchus</taxon>
    </lineage>
</organism>
<dbReference type="Proteomes" id="UP000735302">
    <property type="component" value="Unassembled WGS sequence"/>
</dbReference>
<feature type="compositionally biased region" description="Basic and acidic residues" evidence="1">
    <location>
        <begin position="129"/>
        <end position="152"/>
    </location>
</feature>
<sequence>MEGTQTRTGGHCADVFQLSDSEAWVATVGQPEKTTCSGTVPELLGTALTQCPDGDPASRGRPYAQRETLRPEGDPSRGRPTPRWRPYVPRDLRPEGDPASRGRPDKRQTYAPRETLRPERPTPRGRPCVQRETRQEAYLRPEGDPKLISRSR</sequence>
<evidence type="ECO:0000256" key="1">
    <source>
        <dbReference type="SAM" id="MobiDB-lite"/>
    </source>
</evidence>
<evidence type="ECO:0000313" key="3">
    <source>
        <dbReference type="Proteomes" id="UP000735302"/>
    </source>
</evidence>
<reference evidence="2 3" key="1">
    <citation type="journal article" date="2021" name="Elife">
        <title>Chloroplast acquisition without the gene transfer in kleptoplastic sea slugs, Plakobranchus ocellatus.</title>
        <authorList>
            <person name="Maeda T."/>
            <person name="Takahashi S."/>
            <person name="Yoshida T."/>
            <person name="Shimamura S."/>
            <person name="Takaki Y."/>
            <person name="Nagai Y."/>
            <person name="Toyoda A."/>
            <person name="Suzuki Y."/>
            <person name="Arimoto A."/>
            <person name="Ishii H."/>
            <person name="Satoh N."/>
            <person name="Nishiyama T."/>
            <person name="Hasebe M."/>
            <person name="Maruyama T."/>
            <person name="Minagawa J."/>
            <person name="Obokata J."/>
            <person name="Shigenobu S."/>
        </authorList>
    </citation>
    <scope>NUCLEOTIDE SEQUENCE [LARGE SCALE GENOMIC DNA]</scope>
</reference>
<evidence type="ECO:0000313" key="2">
    <source>
        <dbReference type="EMBL" id="GFO13436.1"/>
    </source>
</evidence>
<comment type="caution">
    <text evidence="2">The sequence shown here is derived from an EMBL/GenBank/DDBJ whole genome shotgun (WGS) entry which is preliminary data.</text>
</comment>
<feature type="compositionally biased region" description="Basic and acidic residues" evidence="1">
    <location>
        <begin position="88"/>
        <end position="122"/>
    </location>
</feature>
<feature type="region of interest" description="Disordered" evidence="1">
    <location>
        <begin position="47"/>
        <end position="152"/>
    </location>
</feature>
<proteinExistence type="predicted"/>
<dbReference type="EMBL" id="BLXT01004491">
    <property type="protein sequence ID" value="GFO13436.1"/>
    <property type="molecule type" value="Genomic_DNA"/>
</dbReference>